<evidence type="ECO:0000256" key="1">
    <source>
        <dbReference type="ARBA" id="ARBA00000885"/>
    </source>
</evidence>
<dbReference type="InterPro" id="IPR035983">
    <property type="entry name" value="Hect_E3_ubiquitin_ligase"/>
</dbReference>
<dbReference type="Gene3D" id="3.30.2410.10">
    <property type="entry name" value="Hect, E3 ligase catalytic domain"/>
    <property type="match status" value="1"/>
</dbReference>
<comment type="catalytic activity">
    <reaction evidence="1">
        <text>S-ubiquitinyl-[E2 ubiquitin-conjugating enzyme]-L-cysteine + [acceptor protein]-L-lysine = [E2 ubiquitin-conjugating enzyme]-L-cysteine + N(6)-ubiquitinyl-[acceptor protein]-L-lysine.</text>
        <dbReference type="EC" id="2.3.2.26"/>
    </reaction>
</comment>
<organism evidence="8 9">
    <name type="scientific">Umbra pygmaea</name>
    <name type="common">Eastern mudminnow</name>
    <dbReference type="NCBI Taxonomy" id="75934"/>
    <lineage>
        <taxon>Eukaryota</taxon>
        <taxon>Metazoa</taxon>
        <taxon>Chordata</taxon>
        <taxon>Craniata</taxon>
        <taxon>Vertebrata</taxon>
        <taxon>Euteleostomi</taxon>
        <taxon>Actinopterygii</taxon>
        <taxon>Neopterygii</taxon>
        <taxon>Teleostei</taxon>
        <taxon>Protacanthopterygii</taxon>
        <taxon>Esociformes</taxon>
        <taxon>Umbridae</taxon>
        <taxon>Umbra</taxon>
    </lineage>
</organism>
<gene>
    <name evidence="8" type="ORF">UPYG_G00287790</name>
</gene>
<dbReference type="Proteomes" id="UP001557470">
    <property type="component" value="Unassembled WGS sequence"/>
</dbReference>
<dbReference type="EMBL" id="JAGEUA010000009">
    <property type="protein sequence ID" value="KAL0965914.1"/>
    <property type="molecule type" value="Genomic_DNA"/>
</dbReference>
<evidence type="ECO:0000313" key="9">
    <source>
        <dbReference type="Proteomes" id="UP001557470"/>
    </source>
</evidence>
<keyword evidence="3" id="KW-0808">Transferase</keyword>
<dbReference type="PANTHER" id="PTHR45700">
    <property type="entry name" value="UBIQUITIN-PROTEIN LIGASE E3C"/>
    <property type="match status" value="1"/>
</dbReference>
<evidence type="ECO:0000256" key="3">
    <source>
        <dbReference type="ARBA" id="ARBA00022679"/>
    </source>
</evidence>
<dbReference type="AlphaFoldDB" id="A0ABD0W4B2"/>
<evidence type="ECO:0000256" key="6">
    <source>
        <dbReference type="SAM" id="MobiDB-lite"/>
    </source>
</evidence>
<accession>A0ABD0W4B2</accession>
<feature type="active site" description="Glycyl thioester intermediate" evidence="5">
    <location>
        <position position="379"/>
    </location>
</feature>
<dbReference type="InterPro" id="IPR044611">
    <property type="entry name" value="E3A/B/C-like"/>
</dbReference>
<feature type="domain" description="HECT" evidence="7">
    <location>
        <begin position="338"/>
        <end position="411"/>
    </location>
</feature>
<keyword evidence="4 5" id="KW-0833">Ubl conjugation pathway</keyword>
<sequence length="411" mass="45815">MRPPLQLSINRHHWTMSGPSAPVPSAPTTSTMFGNSAPGIPTSQPAPSLPCPPIVILEDNEVNLQDLLSILSNKVIHFTTPANQINIMRDRVLEGALRAFGRRRFDPGSKLDVVFQDSEGSGEGAADEGGPTREFLRLLMREIHSYEIFEGPDWNKILACNCQALYSGKYRLVGSMIAMCIAHGGVEPQFFSQRLYHQVCGLPAPEPQIHEIVDYSFKDKLLKIQSAETEEKAMEAIMEASIELFHGRLQEMIDQFKEGLGCLGLLGLLKRHFAIFNEILMHHPRPLTAKDIAELFKACMSPVGSNRRAAENRAICFWKDWLLEVEELSSYPLTLETLLVFTSGASAIPRLGFPVEPQLEFLHAQVGEPQHIFPEANTCSIVLRLPIHTSYEVWKENMESGILQSPTFGTA</sequence>
<evidence type="ECO:0000256" key="2">
    <source>
        <dbReference type="ARBA" id="ARBA00012485"/>
    </source>
</evidence>
<proteinExistence type="predicted"/>
<evidence type="ECO:0000256" key="5">
    <source>
        <dbReference type="PROSITE-ProRule" id="PRU00104"/>
    </source>
</evidence>
<dbReference type="Pfam" id="PF00632">
    <property type="entry name" value="HECT"/>
    <property type="match status" value="1"/>
</dbReference>
<name>A0ABD0W4B2_UMBPY</name>
<dbReference type="PROSITE" id="PS50237">
    <property type="entry name" value="HECT"/>
    <property type="match status" value="2"/>
</dbReference>
<keyword evidence="9" id="KW-1185">Reference proteome</keyword>
<dbReference type="EC" id="2.3.2.26" evidence="2"/>
<dbReference type="SMART" id="SM00119">
    <property type="entry name" value="HECTc"/>
    <property type="match status" value="1"/>
</dbReference>
<comment type="caution">
    <text evidence="8">The sequence shown here is derived from an EMBL/GenBank/DDBJ whole genome shotgun (WGS) entry which is preliminary data.</text>
</comment>
<dbReference type="SUPFAM" id="SSF56204">
    <property type="entry name" value="Hect, E3 ligase catalytic domain"/>
    <property type="match status" value="1"/>
</dbReference>
<dbReference type="Gene3D" id="3.90.1750.10">
    <property type="entry name" value="Hect, E3 ligase catalytic domains"/>
    <property type="match status" value="1"/>
</dbReference>
<protein>
    <recommendedName>
        <fullName evidence="2">HECT-type E3 ubiquitin transferase</fullName>
        <ecNumber evidence="2">2.3.2.26</ecNumber>
    </recommendedName>
</protein>
<feature type="domain" description="HECT" evidence="7">
    <location>
        <begin position="103"/>
        <end position="143"/>
    </location>
</feature>
<evidence type="ECO:0000313" key="8">
    <source>
        <dbReference type="EMBL" id="KAL0965914.1"/>
    </source>
</evidence>
<evidence type="ECO:0000259" key="7">
    <source>
        <dbReference type="PROSITE" id="PS50237"/>
    </source>
</evidence>
<comment type="caution">
    <text evidence="5">Lacks conserved residue(s) required for the propagation of feature annotation.</text>
</comment>
<dbReference type="GO" id="GO:0061630">
    <property type="term" value="F:ubiquitin protein ligase activity"/>
    <property type="evidence" value="ECO:0007669"/>
    <property type="project" value="UniProtKB-EC"/>
</dbReference>
<evidence type="ECO:0000256" key="4">
    <source>
        <dbReference type="ARBA" id="ARBA00022786"/>
    </source>
</evidence>
<dbReference type="InterPro" id="IPR000569">
    <property type="entry name" value="HECT_dom"/>
</dbReference>
<feature type="region of interest" description="Disordered" evidence="6">
    <location>
        <begin position="1"/>
        <end position="26"/>
    </location>
</feature>
<reference evidence="8 9" key="1">
    <citation type="submission" date="2024-06" db="EMBL/GenBank/DDBJ databases">
        <authorList>
            <person name="Pan Q."/>
            <person name="Wen M."/>
            <person name="Jouanno E."/>
            <person name="Zahm M."/>
            <person name="Klopp C."/>
            <person name="Cabau C."/>
            <person name="Louis A."/>
            <person name="Berthelot C."/>
            <person name="Parey E."/>
            <person name="Roest Crollius H."/>
            <person name="Montfort J."/>
            <person name="Robinson-Rechavi M."/>
            <person name="Bouchez O."/>
            <person name="Lampietro C."/>
            <person name="Lopez Roques C."/>
            <person name="Donnadieu C."/>
            <person name="Postlethwait J."/>
            <person name="Bobe J."/>
            <person name="Verreycken H."/>
            <person name="Guiguen Y."/>
        </authorList>
    </citation>
    <scope>NUCLEOTIDE SEQUENCE [LARGE SCALE GENOMIC DNA]</scope>
    <source>
        <strain evidence="8">Up_M1</strain>
        <tissue evidence="8">Testis</tissue>
    </source>
</reference>
<dbReference type="PANTHER" id="PTHR45700:SF8">
    <property type="entry name" value="HECT-TYPE E3 UBIQUITIN TRANSFERASE"/>
    <property type="match status" value="1"/>
</dbReference>